<dbReference type="PANTHER" id="PTHR24016">
    <property type="entry name" value="CONSERVED OLIGOMERIC GOLGI COMPLEX SUBUNIT 4"/>
    <property type="match status" value="1"/>
</dbReference>
<name>G8ZSF3_TORDE</name>
<dbReference type="PANTHER" id="PTHR24016:SF0">
    <property type="entry name" value="CONSERVED OLIGOMERIC GOLGI COMPLEX SUBUNIT 4"/>
    <property type="match status" value="1"/>
</dbReference>
<dbReference type="FunCoup" id="G8ZSF3">
    <property type="interactions" value="866"/>
</dbReference>
<evidence type="ECO:0000259" key="9">
    <source>
        <dbReference type="SMART" id="SM00762"/>
    </source>
</evidence>
<dbReference type="Pfam" id="PF08318">
    <property type="entry name" value="COG4_m"/>
    <property type="match status" value="1"/>
</dbReference>
<dbReference type="Pfam" id="PF20663">
    <property type="entry name" value="COG4_N"/>
    <property type="match status" value="1"/>
</dbReference>
<dbReference type="eggNOG" id="KOG0412">
    <property type="taxonomic scope" value="Eukaryota"/>
</dbReference>
<reference evidence="10 11" key="1">
    <citation type="journal article" date="2011" name="Proc. Natl. Acad. Sci. U.S.A.">
        <title>Evolutionary erosion of yeast sex chromosomes by mating-type switching accidents.</title>
        <authorList>
            <person name="Gordon J.L."/>
            <person name="Armisen D."/>
            <person name="Proux-Wera E."/>
            <person name="Oheigeartaigh S.S."/>
            <person name="Byrne K.P."/>
            <person name="Wolfe K.H."/>
        </authorList>
    </citation>
    <scope>NUCLEOTIDE SEQUENCE [LARGE SCALE GENOMIC DNA]</scope>
    <source>
        <strain evidence="11">ATCC 10662 / CBS 1146 / NBRC 0425 / NCYC 2629 / NRRL Y-866</strain>
    </source>
</reference>
<dbReference type="InterPro" id="IPR048684">
    <property type="entry name" value="COG4_C"/>
</dbReference>
<dbReference type="Pfam" id="PF20662">
    <property type="entry name" value="COG4_C"/>
    <property type="match status" value="1"/>
</dbReference>
<dbReference type="GO" id="GO:0000301">
    <property type="term" value="P:retrograde transport, vesicle recycling within Golgi"/>
    <property type="evidence" value="ECO:0007669"/>
    <property type="project" value="EnsemblFungi"/>
</dbReference>
<gene>
    <name evidence="10" type="primary">TDEL0C05560</name>
    <name evidence="10" type="ORF">TDEL_0C05560</name>
</gene>
<dbReference type="GO" id="GO:0000139">
    <property type="term" value="C:Golgi membrane"/>
    <property type="evidence" value="ECO:0007669"/>
    <property type="project" value="UniProtKB-SubCell"/>
</dbReference>
<feature type="domain" description="COG4 transport protein middle alpha-helical bundle" evidence="9">
    <location>
        <begin position="186"/>
        <end position="520"/>
    </location>
</feature>
<dbReference type="AlphaFoldDB" id="G8ZSF3"/>
<evidence type="ECO:0000313" key="10">
    <source>
        <dbReference type="EMBL" id="CCE91445.1"/>
    </source>
</evidence>
<dbReference type="EMBL" id="HE616744">
    <property type="protein sequence ID" value="CCE91445.1"/>
    <property type="molecule type" value="Genomic_DNA"/>
</dbReference>
<dbReference type="RefSeq" id="XP_003680656.1">
    <property type="nucleotide sequence ID" value="XM_003680608.1"/>
</dbReference>
<dbReference type="InParanoid" id="G8ZSF3"/>
<dbReference type="STRING" id="1076872.G8ZSF3"/>
<accession>G8ZSF3</accession>
<dbReference type="HOGENOM" id="CLU_014853_3_0_1"/>
<evidence type="ECO:0000256" key="7">
    <source>
        <dbReference type="ARBA" id="ARBA00023136"/>
    </source>
</evidence>
<dbReference type="InterPro" id="IPR048682">
    <property type="entry name" value="COG4"/>
</dbReference>
<dbReference type="OrthoDB" id="47059at2759"/>
<organism evidence="10 11">
    <name type="scientific">Torulaspora delbrueckii</name>
    <name type="common">Yeast</name>
    <name type="synonym">Candida colliculosa</name>
    <dbReference type="NCBI Taxonomy" id="4950"/>
    <lineage>
        <taxon>Eukaryota</taxon>
        <taxon>Fungi</taxon>
        <taxon>Dikarya</taxon>
        <taxon>Ascomycota</taxon>
        <taxon>Saccharomycotina</taxon>
        <taxon>Saccharomycetes</taxon>
        <taxon>Saccharomycetales</taxon>
        <taxon>Saccharomycetaceae</taxon>
        <taxon>Torulaspora</taxon>
    </lineage>
</organism>
<keyword evidence="5" id="KW-0653">Protein transport</keyword>
<keyword evidence="11" id="KW-1185">Reference proteome</keyword>
<evidence type="ECO:0000256" key="3">
    <source>
        <dbReference type="ARBA" id="ARBA00020975"/>
    </source>
</evidence>
<evidence type="ECO:0000313" key="11">
    <source>
        <dbReference type="Proteomes" id="UP000005627"/>
    </source>
</evidence>
<evidence type="ECO:0000256" key="8">
    <source>
        <dbReference type="ARBA" id="ARBA00031340"/>
    </source>
</evidence>
<proteinExistence type="inferred from homology"/>
<sequence length="834" mass="95001">MSSNAWDTGVLEGQLFKNLTKYSLYLQKLSTASQVTKLAHIINKEHQDQQHNLDRFIQESQSKHNRAIRSLELQRTDLTSTLSQYHSCLTTVANSNVAAKAINDDIVAIDNEDKLIKRTLQFVQGVSVLKNNISVIHAAIESRDYQLAARCITRFRQLPTGDYWSRNSPGEWSQLSDIPEEPAAVVEKWCNELTEVYKSSFLEAAKSQDIQQLTLIFKTFPLVGQNTLGLDLYSKYVCDMIAEQSRRLMTMETKKRGVFAQALLHLFKIVSTIINDHSKVIASCYGTSYMIHVMEKVEKEADLQAGLVFDIFNETRKIDRVVKDIQNWNSYRDEQSEENGGELHVNTSVEWDTKKPDTLSLGDLSDLVNEFSSMLQNWSMYSRFFSVRWYEFLGSTEMSTLKCPPPIADSQLTTKLGKDGFYQNFEILVQHYLLESFKKSLSMEELPSINNLISLKPIEHTDIFSYPVSSILDDLSLLIRKNLILAVNTGQVEIFSHFLDQLAKFYQNEFLVKFMQSKFKSLQPRLSSSLSLKKFVPKSADGSAVTSRAASPSVAEGYAAKLGFNFRGAAASALTNIQSNLQAVVSDEESVLSLHQYLIYINTLYLNSNVAHRLLTVEILEENPKLLPDNYPFNDDAEVLAKKINTCETLFIKQTTKLQRWSVKFLFENILMSKVRSLTTNIMTNGNENQYISGADDYDDLTIVHEFVNKWQSMMIPYENVLVNDAFTELLSLIVDCIVKKLEQKIWTLQVNDLGATKLDRELSLLISTVCSRNYVLREKFAKVTQIALILGFDDDDFDVESGDLKEEISIGINWVLSSQDRISARNLKVDKRR</sequence>
<dbReference type="KEGG" id="tdl:TDEL_0C05560"/>
<evidence type="ECO:0000256" key="2">
    <source>
        <dbReference type="ARBA" id="ARBA00009215"/>
    </source>
</evidence>
<evidence type="ECO:0000256" key="5">
    <source>
        <dbReference type="ARBA" id="ARBA00022927"/>
    </source>
</evidence>
<dbReference type="GO" id="GO:0000425">
    <property type="term" value="P:pexophagy"/>
    <property type="evidence" value="ECO:0007669"/>
    <property type="project" value="EnsemblFungi"/>
</dbReference>
<dbReference type="SMART" id="SM00762">
    <property type="entry name" value="Cog4"/>
    <property type="match status" value="1"/>
</dbReference>
<keyword evidence="4" id="KW-0813">Transport</keyword>
<dbReference type="InterPro" id="IPR013167">
    <property type="entry name" value="COG4_M"/>
</dbReference>
<keyword evidence="6" id="KW-0333">Golgi apparatus</keyword>
<dbReference type="Proteomes" id="UP000005627">
    <property type="component" value="Chromosome 3"/>
</dbReference>
<keyword evidence="7" id="KW-0472">Membrane</keyword>
<dbReference type="GO" id="GO:0017119">
    <property type="term" value="C:Golgi transport complex"/>
    <property type="evidence" value="ECO:0007669"/>
    <property type="project" value="EnsemblFungi"/>
</dbReference>
<dbReference type="GeneID" id="11500780"/>
<evidence type="ECO:0000256" key="1">
    <source>
        <dbReference type="ARBA" id="ARBA00004395"/>
    </source>
</evidence>
<dbReference type="Gene3D" id="1.20.58.1970">
    <property type="match status" value="1"/>
</dbReference>
<comment type="similarity">
    <text evidence="2">Belongs to the COG4 family.</text>
</comment>
<evidence type="ECO:0000256" key="4">
    <source>
        <dbReference type="ARBA" id="ARBA00022448"/>
    </source>
</evidence>
<dbReference type="GO" id="GO:0032258">
    <property type="term" value="P:cytoplasm to vacuole targeting by the Cvt pathway"/>
    <property type="evidence" value="ECO:0007669"/>
    <property type="project" value="EnsemblFungi"/>
</dbReference>
<comment type="subcellular location">
    <subcellularLocation>
        <location evidence="1">Golgi apparatus membrane</location>
        <topology evidence="1">Peripheral membrane protein</topology>
    </subcellularLocation>
</comment>
<dbReference type="InterPro" id="IPR048680">
    <property type="entry name" value="COG4_N"/>
</dbReference>
<evidence type="ECO:0000256" key="6">
    <source>
        <dbReference type="ARBA" id="ARBA00023034"/>
    </source>
</evidence>
<protein>
    <recommendedName>
        <fullName evidence="3">Conserved oligomeric Golgi complex subunit 4</fullName>
    </recommendedName>
    <alternativeName>
        <fullName evidence="8">Component of oligomeric Golgi complex 4</fullName>
    </alternativeName>
</protein>